<feature type="transmembrane region" description="Helical" evidence="8">
    <location>
        <begin position="401"/>
        <end position="424"/>
    </location>
</feature>
<dbReference type="PIRSF" id="PIRSF002869">
    <property type="entry name" value="MviN"/>
    <property type="match status" value="1"/>
</dbReference>
<dbReference type="Pfam" id="PF03023">
    <property type="entry name" value="MurJ"/>
    <property type="match status" value="1"/>
</dbReference>
<feature type="transmembrane region" description="Helical" evidence="8">
    <location>
        <begin position="498"/>
        <end position="519"/>
    </location>
</feature>
<dbReference type="Proteomes" id="UP001254165">
    <property type="component" value="Unassembled WGS sequence"/>
</dbReference>
<dbReference type="PANTHER" id="PTHR47019:SF1">
    <property type="entry name" value="LIPID II FLIPPASE MURJ"/>
    <property type="match status" value="1"/>
</dbReference>
<feature type="transmembrane region" description="Helical" evidence="8">
    <location>
        <begin position="436"/>
        <end position="454"/>
    </location>
</feature>
<feature type="transmembrane region" description="Helical" evidence="8">
    <location>
        <begin position="69"/>
        <end position="90"/>
    </location>
</feature>
<keyword evidence="7 8" id="KW-0472">Membrane</keyword>
<evidence type="ECO:0000256" key="9">
    <source>
        <dbReference type="PIRNR" id="PIRNR002869"/>
    </source>
</evidence>
<feature type="transmembrane region" description="Helical" evidence="8">
    <location>
        <begin position="475"/>
        <end position="492"/>
    </location>
</feature>
<feature type="transmembrane region" description="Helical" evidence="8">
    <location>
        <begin position="102"/>
        <end position="125"/>
    </location>
</feature>
<feature type="transmembrane region" description="Helical" evidence="8">
    <location>
        <begin position="256"/>
        <end position="277"/>
    </location>
</feature>
<feature type="transmembrane region" description="Helical" evidence="8">
    <location>
        <begin position="368"/>
        <end position="389"/>
    </location>
</feature>
<keyword evidence="11" id="KW-1185">Reference proteome</keyword>
<keyword evidence="8 9" id="KW-0961">Cell wall biogenesis/degradation</keyword>
<keyword evidence="4 8" id="KW-0133">Cell shape</keyword>
<dbReference type="CDD" id="cd13123">
    <property type="entry name" value="MATE_MurJ_like"/>
    <property type="match status" value="1"/>
</dbReference>
<feature type="transmembrane region" description="Helical" evidence="8">
    <location>
        <begin position="283"/>
        <end position="310"/>
    </location>
</feature>
<dbReference type="RefSeq" id="WP_315624645.1">
    <property type="nucleotide sequence ID" value="NZ_JAUHMF010000001.1"/>
</dbReference>
<dbReference type="NCBIfam" id="TIGR01695">
    <property type="entry name" value="murJ_mviN"/>
    <property type="match status" value="1"/>
</dbReference>
<comment type="pathway">
    <text evidence="8">Cell wall biogenesis; peptidoglycan biosynthesis.</text>
</comment>
<evidence type="ECO:0000256" key="2">
    <source>
        <dbReference type="ARBA" id="ARBA00022475"/>
    </source>
</evidence>
<comment type="function">
    <text evidence="8 9">Involved in peptidoglycan biosynthesis. Transports lipid-linked peptidoglycan precursors from the inner to the outer leaflet of the cytoplasmic membrane.</text>
</comment>
<keyword evidence="8 9" id="KW-0813">Transport</keyword>
<proteinExistence type="inferred from homology"/>
<evidence type="ECO:0000256" key="3">
    <source>
        <dbReference type="ARBA" id="ARBA00022692"/>
    </source>
</evidence>
<evidence type="ECO:0000256" key="5">
    <source>
        <dbReference type="ARBA" id="ARBA00022984"/>
    </source>
</evidence>
<evidence type="ECO:0000313" key="11">
    <source>
        <dbReference type="Proteomes" id="UP001254165"/>
    </source>
</evidence>
<evidence type="ECO:0000256" key="7">
    <source>
        <dbReference type="ARBA" id="ARBA00023136"/>
    </source>
</evidence>
<comment type="similarity">
    <text evidence="8 9">Belongs to the MurJ/MviN family.</text>
</comment>
<name>A0ABU3NMB9_9CHLR</name>
<protein>
    <recommendedName>
        <fullName evidence="8">Probable lipid II flippase MurJ</fullName>
    </recommendedName>
</protein>
<evidence type="ECO:0000256" key="8">
    <source>
        <dbReference type="HAMAP-Rule" id="MF_02078"/>
    </source>
</evidence>
<keyword evidence="6 8" id="KW-1133">Transmembrane helix</keyword>
<evidence type="ECO:0000256" key="6">
    <source>
        <dbReference type="ARBA" id="ARBA00022989"/>
    </source>
</evidence>
<gene>
    <name evidence="8 10" type="primary">murJ</name>
    <name evidence="10" type="ORF">QYE77_06925</name>
</gene>
<evidence type="ECO:0000313" key="10">
    <source>
        <dbReference type="EMBL" id="MDT8897998.1"/>
    </source>
</evidence>
<organism evidence="10 11">
    <name type="scientific">Thermanaerothrix solaris</name>
    <dbReference type="NCBI Taxonomy" id="3058434"/>
    <lineage>
        <taxon>Bacteria</taxon>
        <taxon>Bacillati</taxon>
        <taxon>Chloroflexota</taxon>
        <taxon>Anaerolineae</taxon>
        <taxon>Anaerolineales</taxon>
        <taxon>Anaerolineaceae</taxon>
        <taxon>Thermanaerothrix</taxon>
    </lineage>
</organism>
<feature type="transmembrane region" description="Helical" evidence="8">
    <location>
        <begin position="21"/>
        <end position="49"/>
    </location>
</feature>
<evidence type="ECO:0000256" key="1">
    <source>
        <dbReference type="ARBA" id="ARBA00004651"/>
    </source>
</evidence>
<dbReference type="EMBL" id="JAUHMF010000001">
    <property type="protein sequence ID" value="MDT8897998.1"/>
    <property type="molecule type" value="Genomic_DNA"/>
</dbReference>
<dbReference type="PANTHER" id="PTHR47019">
    <property type="entry name" value="LIPID II FLIPPASE MURJ"/>
    <property type="match status" value="1"/>
</dbReference>
<keyword evidence="2 8" id="KW-1003">Cell membrane</keyword>
<sequence length="544" mass="59229">MLSSALMHTQDVPRINQANRHIARAATTIMVAFLLSNLMGLVRGILIYRTFGTSAALDSFNAANRIAEMLFNLMAGGALGSAFIPTFTALLTQDDRDQAWRLASAIFNWLILILGLISLLVALFAPQVVRHGLFLLAPGQDPGQEALTTHLLRILLLTVPIFGISGLVMGILNAHRRFWVPAIAPAMYSLGMILGVLVFPSSWGIDRLAWGAVLGACLHLGVQLPTLGRLHGRFIPTLGRHLPAVREVLRLMGPRIFGVAIVQLNFVVNTIIALSLPEGSVSAIALAFSLMLVPQMAIAQSAGIASLPILSAQVARGEFDEMRASLISTLRGVLLLALPASLGLILLRQPLVSLLYQGGAFDERSTAMVTWALLWYAVGLVGHSVVEVLSRAFYALHDTRTPVSVGVIAMSLNIGLSLLFASWFRQMGWMPHGGLALANSLATFLEMLGLFYFMHRRLRGLPLRPLWDALGRSSLATLAMAVGVMLWMYLGSQQVHTALLLFIALGLGLGIYGLGLWLLRTPESRFLVQWLYQRVFHKHELPAP</sequence>
<reference evidence="10 11" key="1">
    <citation type="submission" date="2023-07" db="EMBL/GenBank/DDBJ databases">
        <title>Novel species of Thermanaerothrix with wide hydrolytic capabilities.</title>
        <authorList>
            <person name="Zayulina K.S."/>
            <person name="Podosokorskaya O.A."/>
            <person name="Elcheninov A.G."/>
        </authorList>
    </citation>
    <scope>NUCLEOTIDE SEQUENCE [LARGE SCALE GENOMIC DNA]</scope>
    <source>
        <strain evidence="10 11">4228-RoL</strain>
    </source>
</reference>
<dbReference type="InterPro" id="IPR051050">
    <property type="entry name" value="Lipid_II_flippase_MurJ/MviN"/>
</dbReference>
<accession>A0ABU3NMB9</accession>
<comment type="subcellular location">
    <subcellularLocation>
        <location evidence="1 8">Cell membrane</location>
        <topology evidence="1 8">Multi-pass membrane protein</topology>
    </subcellularLocation>
</comment>
<dbReference type="HAMAP" id="MF_02078">
    <property type="entry name" value="MurJ_MviN"/>
    <property type="match status" value="1"/>
</dbReference>
<comment type="caution">
    <text evidence="10">The sequence shown here is derived from an EMBL/GenBank/DDBJ whole genome shotgun (WGS) entry which is preliminary data.</text>
</comment>
<keyword evidence="5 8" id="KW-0573">Peptidoglycan synthesis</keyword>
<dbReference type="InterPro" id="IPR004268">
    <property type="entry name" value="MurJ"/>
</dbReference>
<evidence type="ECO:0000256" key="4">
    <source>
        <dbReference type="ARBA" id="ARBA00022960"/>
    </source>
</evidence>
<feature type="transmembrane region" description="Helical" evidence="8">
    <location>
        <begin position="208"/>
        <end position="227"/>
    </location>
</feature>
<feature type="transmembrane region" description="Helical" evidence="8">
    <location>
        <begin position="151"/>
        <end position="172"/>
    </location>
</feature>
<keyword evidence="3 8" id="KW-0812">Transmembrane</keyword>
<dbReference type="PRINTS" id="PR01806">
    <property type="entry name" value="VIRFACTRMVIN"/>
</dbReference>
<feature type="transmembrane region" description="Helical" evidence="8">
    <location>
        <begin position="179"/>
        <end position="202"/>
    </location>
</feature>
<feature type="transmembrane region" description="Helical" evidence="8">
    <location>
        <begin position="330"/>
        <end position="348"/>
    </location>
</feature>